<sequence length="122" mass="12920">MSEAGVWRAILTGARPWVLFEHGTCVVLTEPEGDLAHQATELLRTFGPVRGGGAAGDFGVITLDEGGGWLVTSYRPDVLTHVAPGEPPAESDVTIGLFGRSKRHRDATELHVVHVEDVAGPA</sequence>
<organism evidence="1 2">
    <name type="scientific">Amycolatopsis methanolica 239</name>
    <dbReference type="NCBI Taxonomy" id="1068978"/>
    <lineage>
        <taxon>Bacteria</taxon>
        <taxon>Bacillati</taxon>
        <taxon>Actinomycetota</taxon>
        <taxon>Actinomycetes</taxon>
        <taxon>Pseudonocardiales</taxon>
        <taxon>Pseudonocardiaceae</taxon>
        <taxon>Amycolatopsis</taxon>
        <taxon>Amycolatopsis methanolica group</taxon>
    </lineage>
</organism>
<dbReference type="AlphaFoldDB" id="A0A076MW81"/>
<dbReference type="STRING" id="1068978.AMETH_2933"/>
<keyword evidence="2" id="KW-1185">Reference proteome</keyword>
<dbReference type="EMBL" id="CP009110">
    <property type="protein sequence ID" value="AIJ23025.1"/>
    <property type="molecule type" value="Genomic_DNA"/>
</dbReference>
<dbReference type="HOGENOM" id="CLU_137862_0_0_11"/>
<dbReference type="Proteomes" id="UP000062973">
    <property type="component" value="Chromosome"/>
</dbReference>
<gene>
    <name evidence="1" type="ORF">AMETH_2933</name>
</gene>
<dbReference type="PATRIC" id="fig|1068978.7.peg.3130"/>
<reference evidence="1 2" key="1">
    <citation type="submission" date="2014-07" db="EMBL/GenBank/DDBJ databases">
        <title>Whole Genome Sequence of the Amycolatopsis methanolica 239.</title>
        <authorList>
            <person name="Tang B."/>
        </authorList>
    </citation>
    <scope>NUCLEOTIDE SEQUENCE [LARGE SCALE GENOMIC DNA]</scope>
    <source>
        <strain evidence="1 2">239</strain>
    </source>
</reference>
<dbReference type="eggNOG" id="ENOG50324G7">
    <property type="taxonomic scope" value="Bacteria"/>
</dbReference>
<dbReference type="RefSeq" id="WP_017988022.1">
    <property type="nucleotide sequence ID" value="NZ_AQUL01000002.1"/>
</dbReference>
<protein>
    <submittedName>
        <fullName evidence="1">Uncharacterized protein</fullName>
    </submittedName>
</protein>
<evidence type="ECO:0000313" key="2">
    <source>
        <dbReference type="Proteomes" id="UP000062973"/>
    </source>
</evidence>
<proteinExistence type="predicted"/>
<name>A0A076MW81_AMYME</name>
<evidence type="ECO:0000313" key="1">
    <source>
        <dbReference type="EMBL" id="AIJ23025.1"/>
    </source>
</evidence>
<dbReference type="OrthoDB" id="1447403at2"/>
<accession>A0A076MW81</accession>
<dbReference type="KEGG" id="amq:AMETH_2933"/>